<dbReference type="Pfam" id="PF09981">
    <property type="entry name" value="DUF2218"/>
    <property type="match status" value="1"/>
</dbReference>
<organism evidence="1 2">
    <name type="scientific">Thalassospira tepidiphila MCCC 1A03514</name>
    <dbReference type="NCBI Taxonomy" id="1177930"/>
    <lineage>
        <taxon>Bacteria</taxon>
        <taxon>Pseudomonadati</taxon>
        <taxon>Pseudomonadota</taxon>
        <taxon>Alphaproteobacteria</taxon>
        <taxon>Rhodospirillales</taxon>
        <taxon>Thalassospiraceae</taxon>
        <taxon>Thalassospira</taxon>
    </lineage>
</organism>
<dbReference type="AlphaFoldDB" id="A0A853KUZ8"/>
<sequence>MFTTKGSVKTDKAAKYLVQLCKHFAHKVEVDLGETTGNVAFPMGPCVITAHEDRLTFDGQSHKPEGIESMKGVIIVHLDKFAWREAPLDYHWEDGETPAP</sequence>
<reference evidence="1 2" key="1">
    <citation type="submission" date="2014-07" db="EMBL/GenBank/DDBJ databases">
        <title>Draft genome sequence of Thalassospira tepidiphila 1-1B.</title>
        <authorList>
            <person name="Lai Q."/>
            <person name="Shao Z."/>
        </authorList>
    </citation>
    <scope>NUCLEOTIDE SEQUENCE [LARGE SCALE GENOMIC DNA]</scope>
    <source>
        <strain evidence="1 2">MCCC 1A03514</strain>
    </source>
</reference>
<dbReference type="Proteomes" id="UP000094009">
    <property type="component" value="Unassembled WGS sequence"/>
</dbReference>
<dbReference type="Gene3D" id="3.30.310.50">
    <property type="entry name" value="Alpha-D-phosphohexomutase, C-terminal domain"/>
    <property type="match status" value="1"/>
</dbReference>
<protein>
    <submittedName>
        <fullName evidence="1">2,4-dihydroxyhept-2-ene-1,7-dioic acid aldolase</fullName>
    </submittedName>
</protein>
<gene>
    <name evidence="1" type="ORF">TH4_20685</name>
</gene>
<proteinExistence type="predicted"/>
<accession>A0A853KUZ8</accession>
<comment type="caution">
    <text evidence="1">The sequence shown here is derived from an EMBL/GenBank/DDBJ whole genome shotgun (WGS) entry which is preliminary data.</text>
</comment>
<name>A0A853KUZ8_9PROT</name>
<dbReference type="RefSeq" id="WP_064782516.1">
    <property type="nucleotide sequence ID" value="NZ_JPVZ01000016.1"/>
</dbReference>
<dbReference type="InterPro" id="IPR014543">
    <property type="entry name" value="UCP028291"/>
</dbReference>
<evidence type="ECO:0000313" key="2">
    <source>
        <dbReference type="Proteomes" id="UP000094009"/>
    </source>
</evidence>
<dbReference type="EMBL" id="JPVZ01000016">
    <property type="protein sequence ID" value="OAZ07699.1"/>
    <property type="molecule type" value="Genomic_DNA"/>
</dbReference>
<evidence type="ECO:0000313" key="1">
    <source>
        <dbReference type="EMBL" id="OAZ07699.1"/>
    </source>
</evidence>
<dbReference type="PIRSF" id="PIRSF028291">
    <property type="entry name" value="UCP028291"/>
    <property type="match status" value="1"/>
</dbReference>